<dbReference type="PRINTS" id="PR00332">
    <property type="entry name" value="HISTRIAD"/>
</dbReference>
<evidence type="ECO:0000256" key="3">
    <source>
        <dbReference type="PROSITE-ProRule" id="PRU00464"/>
    </source>
</evidence>
<dbReference type="Proteomes" id="UP000298681">
    <property type="component" value="Unassembled WGS sequence"/>
</dbReference>
<organism evidence="5 6">
    <name type="scientific">Luteimonas yindakuii</name>
    <dbReference type="NCBI Taxonomy" id="2565782"/>
    <lineage>
        <taxon>Bacteria</taxon>
        <taxon>Pseudomonadati</taxon>
        <taxon>Pseudomonadota</taxon>
        <taxon>Gammaproteobacteria</taxon>
        <taxon>Lysobacterales</taxon>
        <taxon>Lysobacteraceae</taxon>
        <taxon>Luteimonas</taxon>
    </lineage>
</organism>
<dbReference type="Pfam" id="PF01230">
    <property type="entry name" value="HIT"/>
    <property type="match status" value="1"/>
</dbReference>
<dbReference type="CDD" id="cd01277">
    <property type="entry name" value="HINT_subgroup"/>
    <property type="match status" value="1"/>
</dbReference>
<keyword evidence="6" id="KW-1185">Reference proteome</keyword>
<gene>
    <name evidence="5" type="ORF">E4582_08915</name>
</gene>
<name>A0A4Z1RDG9_9GAMM</name>
<feature type="short sequence motif" description="Histidine triad motif" evidence="2 3">
    <location>
        <begin position="105"/>
        <end position="109"/>
    </location>
</feature>
<dbReference type="GO" id="GO:0003824">
    <property type="term" value="F:catalytic activity"/>
    <property type="evidence" value="ECO:0007669"/>
    <property type="project" value="InterPro"/>
</dbReference>
<evidence type="ECO:0000313" key="6">
    <source>
        <dbReference type="Proteomes" id="UP000298681"/>
    </source>
</evidence>
<dbReference type="InterPro" id="IPR001310">
    <property type="entry name" value="Histidine_triad_HIT"/>
</dbReference>
<dbReference type="Gene3D" id="3.30.428.10">
    <property type="entry name" value="HIT-like"/>
    <property type="match status" value="1"/>
</dbReference>
<feature type="domain" description="HIT" evidence="4">
    <location>
        <begin position="12"/>
        <end position="120"/>
    </location>
</feature>
<dbReference type="RefSeq" id="WP_134674225.1">
    <property type="nucleotide sequence ID" value="NZ_SPUH01000001.1"/>
</dbReference>
<evidence type="ECO:0000256" key="2">
    <source>
        <dbReference type="PIRSR" id="PIRSR601310-3"/>
    </source>
</evidence>
<feature type="active site" description="Tele-AMP-histidine intermediate" evidence="1">
    <location>
        <position position="107"/>
    </location>
</feature>
<proteinExistence type="predicted"/>
<evidence type="ECO:0000313" key="5">
    <source>
        <dbReference type="EMBL" id="TKS54868.1"/>
    </source>
</evidence>
<reference evidence="5 6" key="1">
    <citation type="submission" date="2019-01" db="EMBL/GenBank/DDBJ databases">
        <authorList>
            <person name="Zhang S."/>
        </authorList>
    </citation>
    <scope>NUCLEOTIDE SEQUENCE [LARGE SCALE GENOMIC DNA]</scope>
    <source>
        <strain evidence="5 6">1626</strain>
    </source>
</reference>
<evidence type="ECO:0000259" key="4">
    <source>
        <dbReference type="PROSITE" id="PS51084"/>
    </source>
</evidence>
<dbReference type="EMBL" id="SPUH01000001">
    <property type="protein sequence ID" value="TKS54868.1"/>
    <property type="molecule type" value="Genomic_DNA"/>
</dbReference>
<dbReference type="GO" id="GO:0009117">
    <property type="term" value="P:nucleotide metabolic process"/>
    <property type="evidence" value="ECO:0007669"/>
    <property type="project" value="TreeGrafter"/>
</dbReference>
<evidence type="ECO:0000256" key="1">
    <source>
        <dbReference type="PIRSR" id="PIRSR601310-1"/>
    </source>
</evidence>
<sequence>MSLQTRYDPQNIFARIIRGDARCYTIYEDDEVLSFLDLYPQSTGHTLVIPKRSAAVNLLDVDTAALCRVMTVAQRLARVIVDELQPDGVQLAQFSGAAAGQTVFHIHVHLVPRYVGQRMGIHAAREADHGELAELQARLVRRLAASSLP</sequence>
<protein>
    <submittedName>
        <fullName evidence="5">HIT family protein</fullName>
    </submittedName>
</protein>
<accession>A0A4Z1RDG9</accession>
<dbReference type="PROSITE" id="PS51084">
    <property type="entry name" value="HIT_2"/>
    <property type="match status" value="1"/>
</dbReference>
<dbReference type="InterPro" id="IPR036265">
    <property type="entry name" value="HIT-like_sf"/>
</dbReference>
<dbReference type="SUPFAM" id="SSF54197">
    <property type="entry name" value="HIT-like"/>
    <property type="match status" value="1"/>
</dbReference>
<dbReference type="PANTHER" id="PTHR46648">
    <property type="entry name" value="HIT FAMILY PROTEIN 1"/>
    <property type="match status" value="1"/>
</dbReference>
<dbReference type="AlphaFoldDB" id="A0A4Z1RDG9"/>
<dbReference type="InterPro" id="IPR011146">
    <property type="entry name" value="HIT-like"/>
</dbReference>
<dbReference type="InterPro" id="IPR039384">
    <property type="entry name" value="HINT"/>
</dbReference>
<dbReference type="PANTHER" id="PTHR46648:SF1">
    <property type="entry name" value="ADENOSINE 5'-MONOPHOSPHORAMIDASE HNT1"/>
    <property type="match status" value="1"/>
</dbReference>
<comment type="caution">
    <text evidence="5">The sequence shown here is derived from an EMBL/GenBank/DDBJ whole genome shotgun (WGS) entry which is preliminary data.</text>
</comment>